<name>A0A853I9A3_9GAMM</name>
<dbReference type="AlphaFoldDB" id="A0A853I9A3"/>
<evidence type="ECO:0000313" key="1">
    <source>
        <dbReference type="EMBL" id="NYZ68332.1"/>
    </source>
</evidence>
<reference evidence="1 2" key="1">
    <citation type="submission" date="2020-07" db="EMBL/GenBank/DDBJ databases">
        <title>Endozoicomonas sp. nov., isolated from sediment.</title>
        <authorList>
            <person name="Gu T."/>
        </authorList>
    </citation>
    <scope>NUCLEOTIDE SEQUENCE [LARGE SCALE GENOMIC DNA]</scope>
    <source>
        <strain evidence="1 2">SM1973</strain>
    </source>
</reference>
<protein>
    <submittedName>
        <fullName evidence="1">Uncharacterized protein</fullName>
    </submittedName>
</protein>
<accession>A0A853I9A3</accession>
<dbReference type="EMBL" id="JACCKB010000040">
    <property type="protein sequence ID" value="NYZ68332.1"/>
    <property type="molecule type" value="Genomic_DNA"/>
</dbReference>
<sequence>MVSWLWKYGLLLGWLIIAPVSWASESIGRYQVYTASSVKEGKPIAIKLDTFTGDSWFFNGDYWQKMKETGAKNNYKQPSYLLSITDSKGGLVIFRFSTVNGSSWSYSDNGWGYIHNEAPKQEEPN</sequence>
<dbReference type="Proteomes" id="UP000569732">
    <property type="component" value="Unassembled WGS sequence"/>
</dbReference>
<dbReference type="RefSeq" id="WP_180570348.1">
    <property type="nucleotide sequence ID" value="NZ_JACCKB010000040.1"/>
</dbReference>
<proteinExistence type="predicted"/>
<evidence type="ECO:0000313" key="2">
    <source>
        <dbReference type="Proteomes" id="UP000569732"/>
    </source>
</evidence>
<gene>
    <name evidence="1" type="ORF">H0A36_20145</name>
</gene>
<keyword evidence="2" id="KW-1185">Reference proteome</keyword>
<organism evidence="1 2">
    <name type="scientific">Spartinivicinus marinus</name>
    <dbReference type="NCBI Taxonomy" id="2994442"/>
    <lineage>
        <taxon>Bacteria</taxon>
        <taxon>Pseudomonadati</taxon>
        <taxon>Pseudomonadota</taxon>
        <taxon>Gammaproteobacteria</taxon>
        <taxon>Oceanospirillales</taxon>
        <taxon>Zooshikellaceae</taxon>
        <taxon>Spartinivicinus</taxon>
    </lineage>
</organism>
<comment type="caution">
    <text evidence="1">The sequence shown here is derived from an EMBL/GenBank/DDBJ whole genome shotgun (WGS) entry which is preliminary data.</text>
</comment>